<feature type="compositionally biased region" description="Basic and acidic residues" evidence="7">
    <location>
        <begin position="249"/>
        <end position="260"/>
    </location>
</feature>
<dbReference type="GO" id="GO:0005886">
    <property type="term" value="C:plasma membrane"/>
    <property type="evidence" value="ECO:0007669"/>
    <property type="project" value="UniProtKB-SubCell"/>
</dbReference>
<sequence length="443" mass="45389">MGPVSDNTKNPNPRNLGDYEEGLDDDFDVPTYRRIADDGPAADVAPAGNAVPASKADIADGPAPESDAATEIIELDGTGAGPMAGSADGADETVAAAVSEPSATDTTDTTAAAEETQVIPRRDIYAAAGRTAPQRIEPLAKTDEYREADADFAADADQPTQVSPAATGYDDLDGDRDRGAANAATTDPGTRGAVGGAGLGVGAAGAAGAAVAASRDDRDDRDDYDRDRDYDAPVVGTATADDPDDPDFRDDHRDHERDLDPRRGTLDFGLLLLRLGVGGMLLMLGLATFFQFGGAPGIGTLEAQFAANGYNFAGVIAVAIPTVQVIAGGLLVLGLATPLGAALALAISAFLTMFEVAVGDSGWNVLAAGAEPVRLQLALTASALALQFTGPGRYGIDFSRGWARRPLASSWIFCLLAIAAAVALWYFSAGQLPFVNSTTGVTA</sequence>
<evidence type="ECO:0000256" key="5">
    <source>
        <dbReference type="ARBA" id="ARBA00022989"/>
    </source>
</evidence>
<evidence type="ECO:0000256" key="8">
    <source>
        <dbReference type="SAM" id="Phobius"/>
    </source>
</evidence>
<protein>
    <submittedName>
        <fullName evidence="9">DoxX family protein</fullName>
    </submittedName>
</protein>
<evidence type="ECO:0000256" key="6">
    <source>
        <dbReference type="ARBA" id="ARBA00023136"/>
    </source>
</evidence>
<keyword evidence="3" id="KW-1003">Cell membrane</keyword>
<evidence type="ECO:0000256" key="1">
    <source>
        <dbReference type="ARBA" id="ARBA00004651"/>
    </source>
</evidence>
<dbReference type="EMBL" id="PNHF01000006">
    <property type="protein sequence ID" value="PMC62831.1"/>
    <property type="molecule type" value="Genomic_DNA"/>
</dbReference>
<name>A0A2N6T0I7_9CORY</name>
<evidence type="ECO:0000256" key="2">
    <source>
        <dbReference type="ARBA" id="ARBA00006679"/>
    </source>
</evidence>
<feature type="compositionally biased region" description="Acidic residues" evidence="7">
    <location>
        <begin position="18"/>
        <end position="28"/>
    </location>
</feature>
<feature type="compositionally biased region" description="Polar residues" evidence="7">
    <location>
        <begin position="1"/>
        <end position="13"/>
    </location>
</feature>
<evidence type="ECO:0000256" key="7">
    <source>
        <dbReference type="SAM" id="MobiDB-lite"/>
    </source>
</evidence>
<feature type="region of interest" description="Disordered" evidence="7">
    <location>
        <begin position="209"/>
        <end position="260"/>
    </location>
</feature>
<organism evidence="9 10">
    <name type="scientific">Corynebacterium xerosis</name>
    <dbReference type="NCBI Taxonomy" id="1725"/>
    <lineage>
        <taxon>Bacteria</taxon>
        <taxon>Bacillati</taxon>
        <taxon>Actinomycetota</taxon>
        <taxon>Actinomycetes</taxon>
        <taxon>Mycobacteriales</taxon>
        <taxon>Corynebacteriaceae</taxon>
        <taxon>Corynebacterium</taxon>
    </lineage>
</organism>
<dbReference type="AlphaFoldDB" id="A0A2N6T0I7"/>
<proteinExistence type="inferred from homology"/>
<dbReference type="Proteomes" id="UP000235363">
    <property type="component" value="Unassembled WGS sequence"/>
</dbReference>
<evidence type="ECO:0000256" key="3">
    <source>
        <dbReference type="ARBA" id="ARBA00022475"/>
    </source>
</evidence>
<feature type="compositionally biased region" description="Basic and acidic residues" evidence="7">
    <location>
        <begin position="138"/>
        <end position="149"/>
    </location>
</feature>
<feature type="compositionally biased region" description="Low complexity" evidence="7">
    <location>
        <begin position="180"/>
        <end position="191"/>
    </location>
</feature>
<feature type="region of interest" description="Disordered" evidence="7">
    <location>
        <begin position="1"/>
        <end position="193"/>
    </location>
</feature>
<feature type="compositionally biased region" description="Basic and acidic residues" evidence="7">
    <location>
        <begin position="214"/>
        <end position="231"/>
    </location>
</feature>
<keyword evidence="5 8" id="KW-1133">Transmembrane helix</keyword>
<dbReference type="InterPro" id="IPR032808">
    <property type="entry name" value="DoxX"/>
</dbReference>
<keyword evidence="4 8" id="KW-0812">Transmembrane</keyword>
<keyword evidence="6 8" id="KW-0472">Membrane</keyword>
<evidence type="ECO:0000313" key="10">
    <source>
        <dbReference type="Proteomes" id="UP000235363"/>
    </source>
</evidence>
<feature type="transmembrane region" description="Helical" evidence="8">
    <location>
        <begin position="271"/>
        <end position="292"/>
    </location>
</feature>
<feature type="compositionally biased region" description="Low complexity" evidence="7">
    <location>
        <begin position="38"/>
        <end position="53"/>
    </location>
</feature>
<dbReference type="InterPro" id="IPR051907">
    <property type="entry name" value="DoxX-like_oxidoreductase"/>
</dbReference>
<comment type="similarity">
    <text evidence="2">Belongs to the DoxX family.</text>
</comment>
<feature type="transmembrane region" description="Helical" evidence="8">
    <location>
        <begin position="312"/>
        <end position="332"/>
    </location>
</feature>
<feature type="compositionally biased region" description="Low complexity" evidence="7">
    <location>
        <begin position="103"/>
        <end position="116"/>
    </location>
</feature>
<comment type="subcellular location">
    <subcellularLocation>
        <location evidence="1">Cell membrane</location>
        <topology evidence="1">Multi-pass membrane protein</topology>
    </subcellularLocation>
</comment>
<dbReference type="PANTHER" id="PTHR33452">
    <property type="entry name" value="OXIDOREDUCTASE CATD-RELATED"/>
    <property type="match status" value="1"/>
</dbReference>
<evidence type="ECO:0000313" key="9">
    <source>
        <dbReference type="EMBL" id="PMC62831.1"/>
    </source>
</evidence>
<accession>A0A2N6T0I7</accession>
<feature type="transmembrane region" description="Helical" evidence="8">
    <location>
        <begin position="339"/>
        <end position="357"/>
    </location>
</feature>
<feature type="transmembrane region" description="Helical" evidence="8">
    <location>
        <begin position="377"/>
        <end position="396"/>
    </location>
</feature>
<gene>
    <name evidence="9" type="ORF">CJ204_03540</name>
</gene>
<comment type="caution">
    <text evidence="9">The sequence shown here is derived from an EMBL/GenBank/DDBJ whole genome shotgun (WGS) entry which is preliminary data.</text>
</comment>
<reference evidence="9 10" key="1">
    <citation type="submission" date="2017-09" db="EMBL/GenBank/DDBJ databases">
        <title>Bacterial strain isolated from the female urinary microbiota.</title>
        <authorList>
            <person name="Thomas-White K."/>
            <person name="Kumar N."/>
            <person name="Forster S."/>
            <person name="Putonti C."/>
            <person name="Lawley T."/>
            <person name="Wolfe A.J."/>
        </authorList>
    </citation>
    <scope>NUCLEOTIDE SEQUENCE [LARGE SCALE GENOMIC DNA]</scope>
    <source>
        <strain evidence="9 10">UMB0908</strain>
    </source>
</reference>
<evidence type="ECO:0000256" key="4">
    <source>
        <dbReference type="ARBA" id="ARBA00022692"/>
    </source>
</evidence>
<dbReference type="Pfam" id="PF07681">
    <property type="entry name" value="DoxX"/>
    <property type="match status" value="1"/>
</dbReference>
<feature type="transmembrane region" description="Helical" evidence="8">
    <location>
        <begin position="408"/>
        <end position="427"/>
    </location>
</feature>
<dbReference type="PANTHER" id="PTHR33452:SF1">
    <property type="entry name" value="INNER MEMBRANE PROTEIN YPHA-RELATED"/>
    <property type="match status" value="1"/>
</dbReference>